<dbReference type="RefSeq" id="WP_079638536.1">
    <property type="nucleotide sequence ID" value="NZ_FUYP01000010.1"/>
</dbReference>
<dbReference type="PANTHER" id="PTHR13604:SF0">
    <property type="entry name" value="ABASIC SITE PROCESSING PROTEIN HMCES"/>
    <property type="match status" value="1"/>
</dbReference>
<keyword evidence="2 8" id="KW-0645">Protease</keyword>
<evidence type="ECO:0000256" key="4">
    <source>
        <dbReference type="ARBA" id="ARBA00022801"/>
    </source>
</evidence>
<reference evidence="10" key="1">
    <citation type="submission" date="2017-02" db="EMBL/GenBank/DDBJ databases">
        <authorList>
            <person name="Varghese N."/>
            <person name="Submissions S."/>
        </authorList>
    </citation>
    <scope>NUCLEOTIDE SEQUENCE [LARGE SCALE GENOMIC DNA]</scope>
    <source>
        <strain evidence="10">R11H</strain>
    </source>
</reference>
<dbReference type="Pfam" id="PF02586">
    <property type="entry name" value="SRAP"/>
    <property type="match status" value="1"/>
</dbReference>
<name>A0A1T5CII2_9SPHN</name>
<dbReference type="AlphaFoldDB" id="A0A1T5CII2"/>
<sequence length="198" mass="21771">MTRLYRLDAPASAIAAAFGIEAGDDPWTGDYVAPGRPAPVIVGDGRTGSRRFLRPRLWGVAPPPMGAHPVTTVRNLQSPFWIGTLRHPELRCLVPATAFALWSGPAGAKRQRWFSLASRPVFAFAAIQRQIEDWPGFAILTTDPNRLVAHYHEGAMPLILHAEDHDRWLTADWRDAASLVAPYPGQSMRVGDRPPPAL</sequence>
<comment type="similarity">
    <text evidence="1 8">Belongs to the SOS response-associated peptidase family.</text>
</comment>
<evidence type="ECO:0000256" key="6">
    <source>
        <dbReference type="ARBA" id="ARBA00023125"/>
    </source>
</evidence>
<dbReference type="GO" id="GO:0006508">
    <property type="term" value="P:proteolysis"/>
    <property type="evidence" value="ECO:0007669"/>
    <property type="project" value="UniProtKB-KW"/>
</dbReference>
<dbReference type="InterPro" id="IPR036590">
    <property type="entry name" value="SRAP-like"/>
</dbReference>
<keyword evidence="6" id="KW-0238">DNA-binding</keyword>
<evidence type="ECO:0000256" key="7">
    <source>
        <dbReference type="ARBA" id="ARBA00023239"/>
    </source>
</evidence>
<evidence type="ECO:0000256" key="5">
    <source>
        <dbReference type="ARBA" id="ARBA00023124"/>
    </source>
</evidence>
<evidence type="ECO:0000313" key="10">
    <source>
        <dbReference type="Proteomes" id="UP000190044"/>
    </source>
</evidence>
<dbReference type="GO" id="GO:0016829">
    <property type="term" value="F:lyase activity"/>
    <property type="evidence" value="ECO:0007669"/>
    <property type="project" value="UniProtKB-KW"/>
</dbReference>
<dbReference type="EC" id="3.4.-.-" evidence="8"/>
<evidence type="ECO:0000256" key="2">
    <source>
        <dbReference type="ARBA" id="ARBA00022670"/>
    </source>
</evidence>
<keyword evidence="4 8" id="KW-0378">Hydrolase</keyword>
<evidence type="ECO:0000256" key="3">
    <source>
        <dbReference type="ARBA" id="ARBA00022763"/>
    </source>
</evidence>
<evidence type="ECO:0000256" key="1">
    <source>
        <dbReference type="ARBA" id="ARBA00008136"/>
    </source>
</evidence>
<proteinExistence type="inferred from homology"/>
<dbReference type="InterPro" id="IPR003738">
    <property type="entry name" value="SRAP"/>
</dbReference>
<dbReference type="OrthoDB" id="9782620at2"/>
<keyword evidence="10" id="KW-1185">Reference proteome</keyword>
<dbReference type="PANTHER" id="PTHR13604">
    <property type="entry name" value="DC12-RELATED"/>
    <property type="match status" value="1"/>
</dbReference>
<dbReference type="SUPFAM" id="SSF143081">
    <property type="entry name" value="BB1717-like"/>
    <property type="match status" value="1"/>
</dbReference>
<dbReference type="GO" id="GO:0106300">
    <property type="term" value="P:protein-DNA covalent cross-linking repair"/>
    <property type="evidence" value="ECO:0007669"/>
    <property type="project" value="InterPro"/>
</dbReference>
<keyword evidence="7" id="KW-0456">Lyase</keyword>
<protein>
    <recommendedName>
        <fullName evidence="8">Abasic site processing protein</fullName>
        <ecNumber evidence="8">3.4.-.-</ecNumber>
    </recommendedName>
</protein>
<organism evidence="9 10">
    <name type="scientific">Sphingopyxis flava</name>
    <dbReference type="NCBI Taxonomy" id="1507287"/>
    <lineage>
        <taxon>Bacteria</taxon>
        <taxon>Pseudomonadati</taxon>
        <taxon>Pseudomonadota</taxon>
        <taxon>Alphaproteobacteria</taxon>
        <taxon>Sphingomonadales</taxon>
        <taxon>Sphingomonadaceae</taxon>
        <taxon>Sphingopyxis</taxon>
    </lineage>
</organism>
<dbReference type="EMBL" id="FUYP01000010">
    <property type="protein sequence ID" value="SKB59163.1"/>
    <property type="molecule type" value="Genomic_DNA"/>
</dbReference>
<evidence type="ECO:0000313" key="9">
    <source>
        <dbReference type="EMBL" id="SKB59163.1"/>
    </source>
</evidence>
<dbReference type="GO" id="GO:0003697">
    <property type="term" value="F:single-stranded DNA binding"/>
    <property type="evidence" value="ECO:0007669"/>
    <property type="project" value="InterPro"/>
</dbReference>
<keyword evidence="5" id="KW-0190">Covalent protein-DNA linkage</keyword>
<dbReference type="GO" id="GO:0008233">
    <property type="term" value="F:peptidase activity"/>
    <property type="evidence" value="ECO:0007669"/>
    <property type="project" value="UniProtKB-KW"/>
</dbReference>
<keyword evidence="3" id="KW-0227">DNA damage</keyword>
<accession>A0A1T5CII2</accession>
<dbReference type="Proteomes" id="UP000190044">
    <property type="component" value="Unassembled WGS sequence"/>
</dbReference>
<dbReference type="Gene3D" id="3.90.1680.10">
    <property type="entry name" value="SOS response associated peptidase-like"/>
    <property type="match status" value="1"/>
</dbReference>
<gene>
    <name evidence="9" type="ORF">SAMN06295937_101091</name>
</gene>
<evidence type="ECO:0000256" key="8">
    <source>
        <dbReference type="RuleBase" id="RU364100"/>
    </source>
</evidence>